<dbReference type="Proteomes" id="UP000319976">
    <property type="component" value="Chromosome"/>
</dbReference>
<reference evidence="2 3" key="1">
    <citation type="submission" date="2019-02" db="EMBL/GenBank/DDBJ databases">
        <title>Deep-cultivation of Planctomycetes and their phenomic and genomic characterization uncovers novel biology.</title>
        <authorList>
            <person name="Wiegand S."/>
            <person name="Jogler M."/>
            <person name="Boedeker C."/>
            <person name="Pinto D."/>
            <person name="Vollmers J."/>
            <person name="Rivas-Marin E."/>
            <person name="Kohn T."/>
            <person name="Peeters S.H."/>
            <person name="Heuer A."/>
            <person name="Rast P."/>
            <person name="Oberbeckmann S."/>
            <person name="Bunk B."/>
            <person name="Jeske O."/>
            <person name="Meyerdierks A."/>
            <person name="Storesund J.E."/>
            <person name="Kallscheuer N."/>
            <person name="Luecker S."/>
            <person name="Lage O.M."/>
            <person name="Pohl T."/>
            <person name="Merkel B.J."/>
            <person name="Hornburger P."/>
            <person name="Mueller R.-W."/>
            <person name="Bruemmer F."/>
            <person name="Labrenz M."/>
            <person name="Spormann A.M."/>
            <person name="Op den Camp H."/>
            <person name="Overmann J."/>
            <person name="Amann R."/>
            <person name="Jetten M.S.M."/>
            <person name="Mascher T."/>
            <person name="Medema M.H."/>
            <person name="Devos D.P."/>
            <person name="Kaster A.-K."/>
            <person name="Ovreas L."/>
            <person name="Rohde M."/>
            <person name="Galperin M.Y."/>
            <person name="Jogler C."/>
        </authorList>
    </citation>
    <scope>NUCLEOTIDE SEQUENCE [LARGE SCALE GENOMIC DNA]</scope>
    <source>
        <strain evidence="2 3">V22</strain>
    </source>
</reference>
<sequence>MHEIELLIRQMIFRSLPSKDATGLIRAEMIDGCSGFTGSYEYAGSNHDFQSILPKDYSQPRGSFGDLIEELHEASNSESFNSPWYRCNIEIANQSCSFQYWYEDSSISDLSAIERDLSGQLPSFPFRNRFSNELLKQLEESDYEVAFLAFVPNALANGTSLPPKLYSFFGLYDFLSDTFNGGLNQYFAREDDCFGAGIDRSLLYEKVRESLSLLDMPDALVIFDEAISLYSHFHPRVDQARVEMNIPAVPRQEESDIGGRLYDIQFDIESGMWEYFSRNLSEFSVN</sequence>
<name>A0A517T8B7_9PLAN</name>
<dbReference type="InterPro" id="IPR025402">
    <property type="entry name" value="DMP19_C"/>
</dbReference>
<accession>A0A517T8B7</accession>
<dbReference type="AlphaFoldDB" id="A0A517T8B7"/>
<evidence type="ECO:0000313" key="2">
    <source>
        <dbReference type="EMBL" id="QDT64630.1"/>
    </source>
</evidence>
<dbReference type="OrthoDB" id="9967422at2"/>
<evidence type="ECO:0000259" key="1">
    <source>
        <dbReference type="Pfam" id="PF14300"/>
    </source>
</evidence>
<evidence type="ECO:0000313" key="3">
    <source>
        <dbReference type="Proteomes" id="UP000319976"/>
    </source>
</evidence>
<organism evidence="2 3">
    <name type="scientific">Calycomorphotria hydatis</name>
    <dbReference type="NCBI Taxonomy" id="2528027"/>
    <lineage>
        <taxon>Bacteria</taxon>
        <taxon>Pseudomonadati</taxon>
        <taxon>Planctomycetota</taxon>
        <taxon>Planctomycetia</taxon>
        <taxon>Planctomycetales</taxon>
        <taxon>Planctomycetaceae</taxon>
        <taxon>Calycomorphotria</taxon>
    </lineage>
</organism>
<dbReference type="EMBL" id="CP036316">
    <property type="protein sequence ID" value="QDT64630.1"/>
    <property type="molecule type" value="Genomic_DNA"/>
</dbReference>
<dbReference type="KEGG" id="chya:V22_18700"/>
<gene>
    <name evidence="2" type="ORF">V22_18700</name>
</gene>
<protein>
    <recommendedName>
        <fullName evidence="1">DNA mimic protein DMP19 C-terminal domain-containing protein</fullName>
    </recommendedName>
</protein>
<proteinExistence type="predicted"/>
<dbReference type="RefSeq" id="WP_145261962.1">
    <property type="nucleotide sequence ID" value="NZ_CP036316.1"/>
</dbReference>
<keyword evidence="3" id="KW-1185">Reference proteome</keyword>
<dbReference type="Pfam" id="PF14300">
    <property type="entry name" value="DMP19"/>
    <property type="match status" value="1"/>
</dbReference>
<feature type="domain" description="DNA mimic protein DMP19 C-terminal" evidence="1">
    <location>
        <begin position="160"/>
        <end position="274"/>
    </location>
</feature>